<reference evidence="2" key="1">
    <citation type="submission" date="2012-02" db="EMBL/GenBank/DDBJ databases">
        <title>The complete genome of Halobacteroides halobius DSM 5150.</title>
        <authorList>
            <person name="Lucas S."/>
            <person name="Copeland A."/>
            <person name="Lapidus A."/>
            <person name="Glavina del Rio T."/>
            <person name="Dalin E."/>
            <person name="Tice H."/>
            <person name="Bruce D."/>
            <person name="Goodwin L."/>
            <person name="Pitluck S."/>
            <person name="Peters L."/>
            <person name="Mikhailova N."/>
            <person name="Gu W."/>
            <person name="Kyrpides N."/>
            <person name="Mavromatis K."/>
            <person name="Ivanova N."/>
            <person name="Brettin T."/>
            <person name="Detter J.C."/>
            <person name="Han C."/>
            <person name="Larimer F."/>
            <person name="Land M."/>
            <person name="Hauser L."/>
            <person name="Markowitz V."/>
            <person name="Cheng J.-F."/>
            <person name="Hugenholtz P."/>
            <person name="Woyke T."/>
            <person name="Wu D."/>
            <person name="Tindall B."/>
            <person name="Pomrenke H."/>
            <person name="Brambilla E."/>
            <person name="Klenk H.-P."/>
            <person name="Eisen J.A."/>
        </authorList>
    </citation>
    <scope>NUCLEOTIDE SEQUENCE [LARGE SCALE GENOMIC DNA]</scope>
    <source>
        <strain evidence="2">ATCC 35273 / DSM 5150 / MD-1</strain>
    </source>
</reference>
<dbReference type="STRING" id="748449.Halha_1685"/>
<keyword evidence="2" id="KW-1185">Reference proteome</keyword>
<organism evidence="1 2">
    <name type="scientific">Halobacteroides halobius (strain ATCC 35273 / DSM 5150 / MD-1)</name>
    <dbReference type="NCBI Taxonomy" id="748449"/>
    <lineage>
        <taxon>Bacteria</taxon>
        <taxon>Bacillati</taxon>
        <taxon>Bacillota</taxon>
        <taxon>Clostridia</taxon>
        <taxon>Halanaerobiales</taxon>
        <taxon>Halobacteroidaceae</taxon>
        <taxon>Halobacteroides</taxon>
    </lineage>
</organism>
<evidence type="ECO:0000313" key="1">
    <source>
        <dbReference type="EMBL" id="AGB41622.1"/>
    </source>
</evidence>
<gene>
    <name evidence="1" type="ordered locus">Halha_1685</name>
</gene>
<dbReference type="EMBL" id="CP003359">
    <property type="protein sequence ID" value="AGB41622.1"/>
    <property type="molecule type" value="Genomic_DNA"/>
</dbReference>
<proteinExistence type="predicted"/>
<dbReference type="eggNOG" id="ENOG5032TUI">
    <property type="taxonomic scope" value="Bacteria"/>
</dbReference>
<accession>L0K8K6</accession>
<name>L0K8K6_HALHC</name>
<evidence type="ECO:0000313" key="2">
    <source>
        <dbReference type="Proteomes" id="UP000010880"/>
    </source>
</evidence>
<dbReference type="Proteomes" id="UP000010880">
    <property type="component" value="Chromosome"/>
</dbReference>
<evidence type="ECO:0008006" key="3">
    <source>
        <dbReference type="Google" id="ProtNLM"/>
    </source>
</evidence>
<sequence>MTNLTVAVKDYFKEYTVEDIYDEETKLLFILESPHTQEIKYGYPVAGNSGLEMTKFIYEPKHQKPLGKLVANKEEYKANYNNLEKFGLLNVSPAPMQEQALKKKDLTKSEFDVLEILEKLRVNYKAKRHQKQEWNLVKEIVLNNFKQRLVTALKDHPQINYLVPCGRFATSYLDLIDDPVVDSKEVIADIPHPSFNQWQRYELMDKLEHVLNKI</sequence>
<dbReference type="HOGENOM" id="CLU_1287333_0_0_9"/>
<dbReference type="AlphaFoldDB" id="L0K8K6"/>
<dbReference type="KEGG" id="hhl:Halha_1685"/>
<protein>
    <recommendedName>
        <fullName evidence="3">Uracil DNA glycosylase superfamily protein</fullName>
    </recommendedName>
</protein>
<dbReference type="RefSeq" id="WP_015327338.1">
    <property type="nucleotide sequence ID" value="NC_019978.1"/>
</dbReference>
<dbReference type="OrthoDB" id="5066079at2"/>